<proteinExistence type="predicted"/>
<dbReference type="Proteomes" id="UP000053398">
    <property type="component" value="Unassembled WGS sequence"/>
</dbReference>
<dbReference type="EMBL" id="LMWP01000035">
    <property type="protein sequence ID" value="KUN20431.1"/>
    <property type="molecule type" value="Genomic_DNA"/>
</dbReference>
<comment type="caution">
    <text evidence="1">The sequence shown here is derived from an EMBL/GenBank/DDBJ whole genome shotgun (WGS) entry which is preliminary data.</text>
</comment>
<protein>
    <submittedName>
        <fullName evidence="1">Uncharacterized protein</fullName>
    </submittedName>
</protein>
<evidence type="ECO:0000313" key="2">
    <source>
        <dbReference type="Proteomes" id="UP000053398"/>
    </source>
</evidence>
<accession>A0A101PZA1</accession>
<keyword evidence="2" id="KW-1185">Reference proteome</keyword>
<sequence>MEEMPQRIDPSTDRAAAAVLLGCAPNQVGYCARCQGLTRRYGPTAQVVCAACRAAETAPPAPSADGSSI</sequence>
<name>A0A101PZA1_STRCK</name>
<gene>
    <name evidence="1" type="ORF">AQJ11_30105</name>
</gene>
<evidence type="ECO:0000313" key="1">
    <source>
        <dbReference type="EMBL" id="KUN20431.1"/>
    </source>
</evidence>
<organism evidence="1 2">
    <name type="scientific">Streptomyces corchorusii</name>
    <name type="common">Streptomyces chibaensis</name>
    <dbReference type="NCBI Taxonomy" id="1903"/>
    <lineage>
        <taxon>Bacteria</taxon>
        <taxon>Bacillati</taxon>
        <taxon>Actinomycetota</taxon>
        <taxon>Actinomycetes</taxon>
        <taxon>Kitasatosporales</taxon>
        <taxon>Streptomycetaceae</taxon>
        <taxon>Streptomyces</taxon>
    </lineage>
</organism>
<reference evidence="1 2" key="1">
    <citation type="submission" date="2015-10" db="EMBL/GenBank/DDBJ databases">
        <title>Draft genome sequence of Streptomyces corchorusii DSM 40340, type strain for the species Streptomyces corchorusii.</title>
        <authorList>
            <person name="Ruckert C."/>
            <person name="Winkler A."/>
            <person name="Kalinowski J."/>
            <person name="Kampfer P."/>
            <person name="Glaeser S."/>
        </authorList>
    </citation>
    <scope>NUCLEOTIDE SEQUENCE [LARGE SCALE GENOMIC DNA]</scope>
    <source>
        <strain evidence="1 2">DSM 40340</strain>
    </source>
</reference>
<dbReference type="AlphaFoldDB" id="A0A101PZA1"/>